<sequence length="68" mass="8124">MSQLFFVLFSLSLFFYCSHSPINNNQEDNADMGNLDNENAEELKKKIIDLELQLEYEINRHEDEIKER</sequence>
<name>Q7RQ95_PLAYO</name>
<feature type="chain" id="PRO_5004294141" evidence="1">
    <location>
        <begin position="20"/>
        <end position="68"/>
    </location>
</feature>
<dbReference type="AlphaFoldDB" id="Q7RQ95"/>
<evidence type="ECO:0000256" key="1">
    <source>
        <dbReference type="SAM" id="SignalP"/>
    </source>
</evidence>
<evidence type="ECO:0000313" key="2">
    <source>
        <dbReference type="EMBL" id="EAA20497.1"/>
    </source>
</evidence>
<dbReference type="EMBL" id="AABL01000316">
    <property type="protein sequence ID" value="EAA20497.1"/>
    <property type="molecule type" value="Genomic_DNA"/>
</dbReference>
<dbReference type="InParanoid" id="Q7RQ95"/>
<reference evidence="2 3" key="1">
    <citation type="journal article" date="2002" name="Nature">
        <title>Genome sequence and comparative analysis of the model rodent malaria parasite Plasmodium yoelii yoelii.</title>
        <authorList>
            <person name="Carlton J.M."/>
            <person name="Angiuoli S.V."/>
            <person name="Suh B.B."/>
            <person name="Kooij T.W."/>
            <person name="Pertea M."/>
            <person name="Silva J.C."/>
            <person name="Ermolaeva M.D."/>
            <person name="Allen J.E."/>
            <person name="Selengut J.D."/>
            <person name="Koo H.L."/>
            <person name="Peterson J.D."/>
            <person name="Pop M."/>
            <person name="Kosack D.S."/>
            <person name="Shumway M.F."/>
            <person name="Bidwell S.L."/>
            <person name="Shallom S.J."/>
            <person name="van Aken S.E."/>
            <person name="Riedmuller S.B."/>
            <person name="Feldblyum T.V."/>
            <person name="Cho J.K."/>
            <person name="Quackenbush J."/>
            <person name="Sedegah M."/>
            <person name="Shoaibi A."/>
            <person name="Cummings L.M."/>
            <person name="Florens L."/>
            <person name="Yates J.R."/>
            <person name="Raine J.D."/>
            <person name="Sinden R.E."/>
            <person name="Harris M.A."/>
            <person name="Cunningham D.A."/>
            <person name="Preiser P.R."/>
            <person name="Bergman L.W."/>
            <person name="Vaidya A.B."/>
            <person name="van Lin L.H."/>
            <person name="Janse C.J."/>
            <person name="Waters A.P."/>
            <person name="Smith H.O."/>
            <person name="White O.R."/>
            <person name="Salzberg S.L."/>
            <person name="Venter J.C."/>
            <person name="Fraser C.M."/>
            <person name="Hoffman S.L."/>
            <person name="Gardner M.J."/>
            <person name="Carucci D.J."/>
        </authorList>
    </citation>
    <scope>NUCLEOTIDE SEQUENCE [LARGE SCALE GENOMIC DNA]</scope>
    <source>
        <strain evidence="2 3">17XNL</strain>
    </source>
</reference>
<keyword evidence="1" id="KW-0732">Signal</keyword>
<protein>
    <submittedName>
        <fullName evidence="2">Uncharacterized protein</fullName>
    </submittedName>
</protein>
<dbReference type="Proteomes" id="UP000008553">
    <property type="component" value="Unassembled WGS sequence"/>
</dbReference>
<accession>Q7RQ95</accession>
<gene>
    <name evidence="2" type="ORF">PY01207</name>
</gene>
<feature type="signal peptide" evidence="1">
    <location>
        <begin position="1"/>
        <end position="19"/>
    </location>
</feature>
<proteinExistence type="predicted"/>
<organism evidence="2 3">
    <name type="scientific">Plasmodium yoelii yoelii</name>
    <dbReference type="NCBI Taxonomy" id="73239"/>
    <lineage>
        <taxon>Eukaryota</taxon>
        <taxon>Sar</taxon>
        <taxon>Alveolata</taxon>
        <taxon>Apicomplexa</taxon>
        <taxon>Aconoidasida</taxon>
        <taxon>Haemosporida</taxon>
        <taxon>Plasmodiidae</taxon>
        <taxon>Plasmodium</taxon>
        <taxon>Plasmodium (Vinckeia)</taxon>
    </lineage>
</organism>
<dbReference type="PaxDb" id="73239-Q7RQ95"/>
<evidence type="ECO:0000313" key="3">
    <source>
        <dbReference type="Proteomes" id="UP000008553"/>
    </source>
</evidence>
<keyword evidence="3" id="KW-1185">Reference proteome</keyword>
<comment type="caution">
    <text evidence="2">The sequence shown here is derived from an EMBL/GenBank/DDBJ whole genome shotgun (WGS) entry which is preliminary data.</text>
</comment>